<sequence>MFKRLIMPDRIYIGVFSFKNWVILWAFPLSWCSRAFKSVIGCQEIMCVIYAPRTPDGTPCILGLCMLPGCVKI</sequence>
<dbReference type="AlphaFoldDB" id="A0A2G9RNK2"/>
<dbReference type="EMBL" id="KV937451">
    <property type="protein sequence ID" value="PIO29437.1"/>
    <property type="molecule type" value="Genomic_DNA"/>
</dbReference>
<protein>
    <submittedName>
        <fullName evidence="1">Uncharacterized protein</fullName>
    </submittedName>
</protein>
<name>A0A2G9RNK2_AQUCT</name>
<evidence type="ECO:0000313" key="2">
    <source>
        <dbReference type="Proteomes" id="UP000228934"/>
    </source>
</evidence>
<reference evidence="2" key="1">
    <citation type="journal article" date="2017" name="Nat. Commun.">
        <title>The North American bullfrog draft genome provides insight into hormonal regulation of long noncoding RNA.</title>
        <authorList>
            <person name="Hammond S.A."/>
            <person name="Warren R.L."/>
            <person name="Vandervalk B.P."/>
            <person name="Kucuk E."/>
            <person name="Khan H."/>
            <person name="Gibb E.A."/>
            <person name="Pandoh P."/>
            <person name="Kirk H."/>
            <person name="Zhao Y."/>
            <person name="Jones M."/>
            <person name="Mungall A.J."/>
            <person name="Coope R."/>
            <person name="Pleasance S."/>
            <person name="Moore R.A."/>
            <person name="Holt R.A."/>
            <person name="Round J.M."/>
            <person name="Ohora S."/>
            <person name="Walle B.V."/>
            <person name="Veldhoen N."/>
            <person name="Helbing C.C."/>
            <person name="Birol I."/>
        </authorList>
    </citation>
    <scope>NUCLEOTIDE SEQUENCE [LARGE SCALE GENOMIC DNA]</scope>
</reference>
<dbReference type="Proteomes" id="UP000228934">
    <property type="component" value="Unassembled WGS sequence"/>
</dbReference>
<accession>A0A2G9RNK2</accession>
<keyword evidence="2" id="KW-1185">Reference proteome</keyword>
<organism evidence="1 2">
    <name type="scientific">Aquarana catesbeiana</name>
    <name type="common">American bullfrog</name>
    <name type="synonym">Rana catesbeiana</name>
    <dbReference type="NCBI Taxonomy" id="8400"/>
    <lineage>
        <taxon>Eukaryota</taxon>
        <taxon>Metazoa</taxon>
        <taxon>Chordata</taxon>
        <taxon>Craniata</taxon>
        <taxon>Vertebrata</taxon>
        <taxon>Euteleostomi</taxon>
        <taxon>Amphibia</taxon>
        <taxon>Batrachia</taxon>
        <taxon>Anura</taxon>
        <taxon>Neobatrachia</taxon>
        <taxon>Ranoidea</taxon>
        <taxon>Ranidae</taxon>
        <taxon>Aquarana</taxon>
    </lineage>
</organism>
<gene>
    <name evidence="1" type="ORF">AB205_0213430</name>
</gene>
<proteinExistence type="predicted"/>
<evidence type="ECO:0000313" key="1">
    <source>
        <dbReference type="EMBL" id="PIO29437.1"/>
    </source>
</evidence>